<reference evidence="2 3" key="1">
    <citation type="submission" date="2017-12" db="EMBL/GenBank/DDBJ databases">
        <title>Sequencing, de novo assembly and annotation of complete genome of a new Thraustochytrid species, strain FCC1311.</title>
        <authorList>
            <person name="Sedici K."/>
            <person name="Godart F."/>
            <person name="Aiese Cigliano R."/>
            <person name="Sanseverino W."/>
            <person name="Barakat M."/>
            <person name="Ortet P."/>
            <person name="Marechal E."/>
            <person name="Cagnac O."/>
            <person name="Amato A."/>
        </authorList>
    </citation>
    <scope>NUCLEOTIDE SEQUENCE [LARGE SCALE GENOMIC DNA]</scope>
</reference>
<feature type="non-terminal residue" evidence="2">
    <location>
        <position position="628"/>
    </location>
</feature>
<sequence>MDNSHGGEDRGDGGETNVNNTIVDPANAVPVPGEQETQFDGYSQEALDTYIASNSGQEICDTDAALFGGNTYPEAAAHEDIDFLRLPDLPGSDSESAGDDDIFFPPSPSEFPRTDTRQHRNATAVGNAGSDALEPSDASELTEEESLEATINEELRSVENARQVLGRTQANETGNGQIEDDAGNFFRGSLRDGAALNGYKDNLTSISTYLHDPRSMSPRELDNAKACKSRFVDLNKIRQPIEKALEIGGPPSDFDYLEFWSGYNQSDITDLLDFLRRLVTNTNSKSKKMSTIWSNAKKRVENCGPQQLGRNGNKYKFSQRVVDHLVELSASQLDLYEMHQKITEWIAWCNVQTITTLVLENGNFRTDGNQFGLMNYLLSKYVDDVMEGGFTGLESFLGSEHGAAMRDELLGLAEGPAEKDTSTWFDKATHFVCYHPERPFQTVIDSLVDDSQPRAYWWIDLVSNARPRGQNDSTRVDSFVAIRSTQSFAMVIDDWQNPSVVSRESCRAEIAVAVDEGRILRAVMPKAVRESLEAFSNNVMRSKQDEAPEDDRRDGQAEIDKLSDALQSQGKRLEASNKYSAQIDLKTRLAIIEVILKPAKDLIRQHTGPGNPTPLLDLIERSLDVVDA</sequence>
<evidence type="ECO:0000313" key="3">
    <source>
        <dbReference type="Proteomes" id="UP000241890"/>
    </source>
</evidence>
<comment type="caution">
    <text evidence="2">The sequence shown here is derived from an EMBL/GenBank/DDBJ whole genome shotgun (WGS) entry which is preliminary data.</text>
</comment>
<gene>
    <name evidence="2" type="ORF">FCC1311_022952</name>
</gene>
<feature type="region of interest" description="Disordered" evidence="1">
    <location>
        <begin position="1"/>
        <end position="42"/>
    </location>
</feature>
<name>A0A2R5G6C2_9STRA</name>
<protein>
    <submittedName>
        <fullName evidence="2">Uncharacterized protein</fullName>
    </submittedName>
</protein>
<evidence type="ECO:0000313" key="2">
    <source>
        <dbReference type="EMBL" id="GBG26075.1"/>
    </source>
</evidence>
<accession>A0A2R5G6C2</accession>
<dbReference type="Proteomes" id="UP000241890">
    <property type="component" value="Unassembled WGS sequence"/>
</dbReference>
<feature type="region of interest" description="Disordered" evidence="1">
    <location>
        <begin position="86"/>
        <end position="146"/>
    </location>
</feature>
<evidence type="ECO:0000256" key="1">
    <source>
        <dbReference type="SAM" id="MobiDB-lite"/>
    </source>
</evidence>
<organism evidence="2 3">
    <name type="scientific">Hondaea fermentalgiana</name>
    <dbReference type="NCBI Taxonomy" id="2315210"/>
    <lineage>
        <taxon>Eukaryota</taxon>
        <taxon>Sar</taxon>
        <taxon>Stramenopiles</taxon>
        <taxon>Bigyra</taxon>
        <taxon>Labyrinthulomycetes</taxon>
        <taxon>Thraustochytrida</taxon>
        <taxon>Thraustochytriidae</taxon>
        <taxon>Hondaea</taxon>
    </lineage>
</organism>
<feature type="compositionally biased region" description="Basic and acidic residues" evidence="1">
    <location>
        <begin position="1"/>
        <end position="13"/>
    </location>
</feature>
<dbReference type="AlphaFoldDB" id="A0A2R5G6C2"/>
<dbReference type="InParanoid" id="A0A2R5G6C2"/>
<proteinExistence type="predicted"/>
<keyword evidence="3" id="KW-1185">Reference proteome</keyword>
<dbReference type="EMBL" id="BEYU01000019">
    <property type="protein sequence ID" value="GBG26075.1"/>
    <property type="molecule type" value="Genomic_DNA"/>
</dbReference>